<dbReference type="InterPro" id="IPR001509">
    <property type="entry name" value="Epimerase_deHydtase"/>
</dbReference>
<keyword evidence="11" id="KW-0456">Lyase</keyword>
<dbReference type="Gene3D" id="3.40.50.720">
    <property type="entry name" value="NAD(P)-binding Rossmann-like Domain"/>
    <property type="match status" value="1"/>
</dbReference>
<evidence type="ECO:0000256" key="11">
    <source>
        <dbReference type="ARBA" id="ARBA00023239"/>
    </source>
</evidence>
<feature type="domain" description="NAD-dependent epimerase/dehydratase" evidence="13">
    <location>
        <begin position="3"/>
        <end position="237"/>
    </location>
</feature>
<evidence type="ECO:0000256" key="3">
    <source>
        <dbReference type="ARBA" id="ARBA00022692"/>
    </source>
</evidence>
<comment type="subcellular location">
    <subcellularLocation>
        <location evidence="2">Golgi apparatus membrane</location>
        <topology evidence="2">Single-pass type II membrane protein</topology>
    </subcellularLocation>
    <subcellularLocation>
        <location evidence="12">Golgi apparatus</location>
        <location evidence="12">Golgi stack membrane</location>
    </subcellularLocation>
</comment>
<keyword evidence="4" id="KW-0210">Decarboxylase</keyword>
<dbReference type="RefSeq" id="WP_052589463.1">
    <property type="nucleotide sequence ID" value="NZ_CP011112.1"/>
</dbReference>
<gene>
    <name evidence="14" type="ORF">VV02_01875</name>
</gene>
<dbReference type="PANTHER" id="PTHR43078:SF6">
    <property type="entry name" value="UDP-GLUCURONIC ACID DECARBOXYLASE 1"/>
    <property type="match status" value="1"/>
</dbReference>
<organism evidence="14 15">
    <name type="scientific">Luteipulveratus mongoliensis</name>
    <dbReference type="NCBI Taxonomy" id="571913"/>
    <lineage>
        <taxon>Bacteria</taxon>
        <taxon>Bacillati</taxon>
        <taxon>Actinomycetota</taxon>
        <taxon>Actinomycetes</taxon>
        <taxon>Micrococcales</taxon>
        <taxon>Dermacoccaceae</taxon>
        <taxon>Luteipulveratus</taxon>
    </lineage>
</organism>
<protein>
    <submittedName>
        <fullName evidence="14">NAD-dependent dehydratase</fullName>
    </submittedName>
</protein>
<evidence type="ECO:0000256" key="8">
    <source>
        <dbReference type="ARBA" id="ARBA00023034"/>
    </source>
</evidence>
<proteinExistence type="predicted"/>
<comment type="cofactor">
    <cofactor evidence="1">
        <name>NAD(+)</name>
        <dbReference type="ChEBI" id="CHEBI:57540"/>
    </cofactor>
</comment>
<keyword evidence="5" id="KW-0735">Signal-anchor</keyword>
<evidence type="ECO:0000256" key="9">
    <source>
        <dbReference type="ARBA" id="ARBA00023136"/>
    </source>
</evidence>
<dbReference type="InterPro" id="IPR044516">
    <property type="entry name" value="UXS-like"/>
</dbReference>
<dbReference type="AlphaFoldDB" id="A0A0K1JDX2"/>
<keyword evidence="8" id="KW-0333">Golgi apparatus</keyword>
<keyword evidence="6" id="KW-1133">Transmembrane helix</keyword>
<evidence type="ECO:0000256" key="5">
    <source>
        <dbReference type="ARBA" id="ARBA00022968"/>
    </source>
</evidence>
<evidence type="ECO:0000256" key="7">
    <source>
        <dbReference type="ARBA" id="ARBA00023027"/>
    </source>
</evidence>
<dbReference type="GO" id="GO:0042732">
    <property type="term" value="P:D-xylose metabolic process"/>
    <property type="evidence" value="ECO:0007669"/>
    <property type="project" value="InterPro"/>
</dbReference>
<dbReference type="OrthoDB" id="9801785at2"/>
<name>A0A0K1JDX2_9MICO</name>
<evidence type="ECO:0000256" key="10">
    <source>
        <dbReference type="ARBA" id="ARBA00023180"/>
    </source>
</evidence>
<keyword evidence="10" id="KW-0325">Glycoprotein</keyword>
<dbReference type="InterPro" id="IPR036291">
    <property type="entry name" value="NAD(P)-bd_dom_sf"/>
</dbReference>
<sequence>MSVLVTGGAGFIGRHLVTRLLSEGNRVYVVDDFSTGVRGLLPSHSRLTVLEADVIEPLSIPARVDRIFHLACPASPPHYQADPVRTFRTGVWGTFNVLELARATKARVLLASTSEVYGDPHQHPQRESYWGHVNPWGVRSCYDEGKRGGETLAHDFRLQYEVDVRVARIFNTYGPGMRLDDGRVISNFLYAAIHEEPLTIYGDGTQTRSFCYVDDLVSGLLALMEVPGAPEHPVNLGNPQEFTMNELAHQIDDLCGPQVRTHHRLPEDDPSQRRPDISLAQELLHWHPVVGLREGLGRTFDALRSTALSGPRRERSA</sequence>
<dbReference type="SUPFAM" id="SSF51735">
    <property type="entry name" value="NAD(P)-binding Rossmann-fold domains"/>
    <property type="match status" value="1"/>
</dbReference>
<keyword evidence="9" id="KW-0472">Membrane</keyword>
<dbReference type="KEGG" id="lmoi:VV02_01875"/>
<evidence type="ECO:0000256" key="1">
    <source>
        <dbReference type="ARBA" id="ARBA00001911"/>
    </source>
</evidence>
<keyword evidence="3" id="KW-0812">Transmembrane</keyword>
<dbReference type="FunFam" id="3.40.50.720:FF:000065">
    <property type="entry name" value="UDP-glucuronic acid decarboxylase 1"/>
    <property type="match status" value="1"/>
</dbReference>
<accession>A0A0K1JDX2</accession>
<keyword evidence="7" id="KW-0520">NAD</keyword>
<evidence type="ECO:0000313" key="14">
    <source>
        <dbReference type="EMBL" id="AKU14904.1"/>
    </source>
</evidence>
<dbReference type="EMBL" id="CP011112">
    <property type="protein sequence ID" value="AKU14904.1"/>
    <property type="molecule type" value="Genomic_DNA"/>
</dbReference>
<evidence type="ECO:0000256" key="4">
    <source>
        <dbReference type="ARBA" id="ARBA00022793"/>
    </source>
</evidence>
<evidence type="ECO:0000256" key="2">
    <source>
        <dbReference type="ARBA" id="ARBA00004323"/>
    </source>
</evidence>
<dbReference type="GO" id="GO:0070403">
    <property type="term" value="F:NAD+ binding"/>
    <property type="evidence" value="ECO:0007669"/>
    <property type="project" value="InterPro"/>
</dbReference>
<dbReference type="Proteomes" id="UP000066480">
    <property type="component" value="Chromosome"/>
</dbReference>
<reference evidence="14 15" key="1">
    <citation type="submission" date="2015-03" db="EMBL/GenBank/DDBJ databases">
        <title>Luteipulveratus halotolerans sp. nov., a novel actinobacterium (Dermacoccaceae) from Sarawak, Malaysia.</title>
        <authorList>
            <person name="Juboi H."/>
            <person name="Basik A."/>
            <person name="Shamsul S.S."/>
            <person name="Arnold P."/>
            <person name="Schmitt E.K."/>
            <person name="Sanglier J.-J."/>
            <person name="Yeo T."/>
        </authorList>
    </citation>
    <scope>NUCLEOTIDE SEQUENCE [LARGE SCALE GENOMIC DNA]</scope>
    <source>
        <strain evidence="14 15">MN07-A0370</strain>
    </source>
</reference>
<evidence type="ECO:0000259" key="13">
    <source>
        <dbReference type="Pfam" id="PF01370"/>
    </source>
</evidence>
<evidence type="ECO:0000313" key="15">
    <source>
        <dbReference type="Proteomes" id="UP000066480"/>
    </source>
</evidence>
<dbReference type="GO" id="GO:0048040">
    <property type="term" value="F:UDP-glucuronate decarboxylase activity"/>
    <property type="evidence" value="ECO:0007669"/>
    <property type="project" value="TreeGrafter"/>
</dbReference>
<keyword evidence="15" id="KW-1185">Reference proteome</keyword>
<dbReference type="Pfam" id="PF01370">
    <property type="entry name" value="Epimerase"/>
    <property type="match status" value="1"/>
</dbReference>
<dbReference type="PANTHER" id="PTHR43078">
    <property type="entry name" value="UDP-GLUCURONIC ACID DECARBOXYLASE-RELATED"/>
    <property type="match status" value="1"/>
</dbReference>
<dbReference type="GO" id="GO:0005737">
    <property type="term" value="C:cytoplasm"/>
    <property type="evidence" value="ECO:0007669"/>
    <property type="project" value="TreeGrafter"/>
</dbReference>
<dbReference type="STRING" id="571913.VV02_01875"/>
<evidence type="ECO:0000256" key="12">
    <source>
        <dbReference type="ARBA" id="ARBA00037859"/>
    </source>
</evidence>
<evidence type="ECO:0000256" key="6">
    <source>
        <dbReference type="ARBA" id="ARBA00022989"/>
    </source>
</evidence>
<dbReference type="CDD" id="cd05230">
    <property type="entry name" value="UGD_SDR_e"/>
    <property type="match status" value="1"/>
</dbReference>
<dbReference type="PATRIC" id="fig|571913.6.peg.384"/>